<dbReference type="Gene3D" id="1.10.287.2170">
    <property type="match status" value="1"/>
</dbReference>
<dbReference type="Proteomes" id="UP000265703">
    <property type="component" value="Unassembled WGS sequence"/>
</dbReference>
<comment type="caution">
    <text evidence="1">The sequence shown here is derived from an EMBL/GenBank/DDBJ whole genome shotgun (WGS) entry which is preliminary data.</text>
</comment>
<name>A0A397T5T2_9GLOM</name>
<protein>
    <submittedName>
        <fullName evidence="1">Uncharacterized protein</fullName>
    </submittedName>
</protein>
<evidence type="ECO:0000313" key="2">
    <source>
        <dbReference type="Proteomes" id="UP000265703"/>
    </source>
</evidence>
<organism evidence="1 2">
    <name type="scientific">Glomus cerebriforme</name>
    <dbReference type="NCBI Taxonomy" id="658196"/>
    <lineage>
        <taxon>Eukaryota</taxon>
        <taxon>Fungi</taxon>
        <taxon>Fungi incertae sedis</taxon>
        <taxon>Mucoromycota</taxon>
        <taxon>Glomeromycotina</taxon>
        <taxon>Glomeromycetes</taxon>
        <taxon>Glomerales</taxon>
        <taxon>Glomeraceae</taxon>
        <taxon>Glomus</taxon>
    </lineage>
</organism>
<proteinExistence type="predicted"/>
<accession>A0A397T5T2</accession>
<keyword evidence="2" id="KW-1185">Reference proteome</keyword>
<dbReference type="EMBL" id="QKYT01000100">
    <property type="protein sequence ID" value="RIA93628.1"/>
    <property type="molecule type" value="Genomic_DNA"/>
</dbReference>
<dbReference type="OrthoDB" id="2481175at2759"/>
<evidence type="ECO:0000313" key="1">
    <source>
        <dbReference type="EMBL" id="RIA93628.1"/>
    </source>
</evidence>
<dbReference type="AlphaFoldDB" id="A0A397T5T2"/>
<sequence length="54" mass="5992">MVLFDNSTTDEHELSEDILAINTVFICRLQGRRAAKSHAEMLAEAMDGIGEIDL</sequence>
<gene>
    <name evidence="1" type="ORF">C1645_761994</name>
</gene>
<reference evidence="1 2" key="1">
    <citation type="submission" date="2018-06" db="EMBL/GenBank/DDBJ databases">
        <title>Comparative genomics reveals the genomic features of Rhizophagus irregularis, R. cerebriforme, R. diaphanum and Gigaspora rosea, and their symbiotic lifestyle signature.</title>
        <authorList>
            <person name="Morin E."/>
            <person name="San Clemente H."/>
            <person name="Chen E.C.H."/>
            <person name="De La Providencia I."/>
            <person name="Hainaut M."/>
            <person name="Kuo A."/>
            <person name="Kohler A."/>
            <person name="Murat C."/>
            <person name="Tang N."/>
            <person name="Roy S."/>
            <person name="Loubradou J."/>
            <person name="Henrissat B."/>
            <person name="Grigoriev I.V."/>
            <person name="Corradi N."/>
            <person name="Roux C."/>
            <person name="Martin F.M."/>
        </authorList>
    </citation>
    <scope>NUCLEOTIDE SEQUENCE [LARGE SCALE GENOMIC DNA]</scope>
    <source>
        <strain evidence="1 2">DAOM 227022</strain>
    </source>
</reference>